<feature type="domain" description="Fibronectin type-III" evidence="3">
    <location>
        <begin position="338"/>
        <end position="430"/>
    </location>
</feature>
<feature type="domain" description="Fibronectin type-III" evidence="3">
    <location>
        <begin position="183"/>
        <end position="275"/>
    </location>
</feature>
<feature type="compositionally biased region" description="Gly residues" evidence="2">
    <location>
        <begin position="57"/>
        <end position="72"/>
    </location>
</feature>
<evidence type="ECO:0000256" key="2">
    <source>
        <dbReference type="SAM" id="MobiDB-lite"/>
    </source>
</evidence>
<dbReference type="PROSITE" id="PS50853">
    <property type="entry name" value="FN3"/>
    <property type="match status" value="2"/>
</dbReference>
<evidence type="ECO:0000313" key="4">
    <source>
        <dbReference type="EMBL" id="KAF6033914.1"/>
    </source>
</evidence>
<proteinExistence type="predicted"/>
<protein>
    <submittedName>
        <fullName evidence="4">COL5A1</fullName>
    </submittedName>
</protein>
<organism evidence="4 5">
    <name type="scientific">Bugula neritina</name>
    <name type="common">Brown bryozoan</name>
    <name type="synonym">Sertularia neritina</name>
    <dbReference type="NCBI Taxonomy" id="10212"/>
    <lineage>
        <taxon>Eukaryota</taxon>
        <taxon>Metazoa</taxon>
        <taxon>Spiralia</taxon>
        <taxon>Lophotrochozoa</taxon>
        <taxon>Bryozoa</taxon>
        <taxon>Gymnolaemata</taxon>
        <taxon>Cheilostomatida</taxon>
        <taxon>Flustrina</taxon>
        <taxon>Buguloidea</taxon>
        <taxon>Bugulidae</taxon>
        <taxon>Bugula</taxon>
    </lineage>
</organism>
<dbReference type="Gene3D" id="2.60.40.10">
    <property type="entry name" value="Immunoglobulins"/>
    <property type="match status" value="2"/>
</dbReference>
<sequence length="514" mass="52668">MSREIVGGGAGDVKIDSLRPDTDYEFRVVLLTEFGNIQSDWLTDGQSGSFTFSSASTGGGSGGTTWTGGSSTGTGQSKISGPGSTSTSGGQASIGQTIGGHTSGGQASGGQTSIGQTSGGQTIGSQTIGGQTSGGQTSGGQASVGQASGGQTSGGQTSGSQTSGGITGNSGVVTGETGDSNLAPSLVSVFAGTDSSVWLSWEKPLAGGIVSGYSIQYTSDYSDQSVTHNTRVPADTLNHVLSDLSPNTPYYFTVQAIRDTGSSSSKVMRVVTGSNSYGAVFTSSSGDVISTGGTSSGDVISTGGTSSGDVISSGSTSSGDVISSGSTSSGIRPAVSEAPQDLQIFAGSRNVKISWNPPQYTVGLLGYYVEYTTDFSNWSQSVETFLSNETLSYVLTDLPPNTPYYFRVRATRDTGRNAYSEAMSVLTGSNRYGEVVDPLKLTITDTTCLSGWNMLFSLSFIISTLNIMKCPCIPPTVNVYIGLVLSLYERFPLCKNSADMIIDNRLLQGAPCAV</sequence>
<evidence type="ECO:0000313" key="5">
    <source>
        <dbReference type="Proteomes" id="UP000593567"/>
    </source>
</evidence>
<dbReference type="SMART" id="SM00060">
    <property type="entry name" value="FN3"/>
    <property type="match status" value="2"/>
</dbReference>
<keyword evidence="5" id="KW-1185">Reference proteome</keyword>
<name>A0A7J7K7J0_BUGNE</name>
<evidence type="ECO:0000259" key="3">
    <source>
        <dbReference type="PROSITE" id="PS50853"/>
    </source>
</evidence>
<dbReference type="InterPro" id="IPR003961">
    <property type="entry name" value="FN3_dom"/>
</dbReference>
<dbReference type="PANTHER" id="PTHR46708:SF2">
    <property type="entry name" value="FIBRONECTIN TYPE-III DOMAIN-CONTAINING PROTEIN"/>
    <property type="match status" value="1"/>
</dbReference>
<keyword evidence="1" id="KW-0677">Repeat</keyword>
<feature type="compositionally biased region" description="Low complexity" evidence="2">
    <location>
        <begin position="292"/>
        <end position="330"/>
    </location>
</feature>
<comment type="caution">
    <text evidence="4">The sequence shown here is derived from an EMBL/GenBank/DDBJ whole genome shotgun (WGS) entry which is preliminary data.</text>
</comment>
<dbReference type="PRINTS" id="PR00014">
    <property type="entry name" value="FNTYPEIII"/>
</dbReference>
<dbReference type="InterPro" id="IPR036116">
    <property type="entry name" value="FN3_sf"/>
</dbReference>
<dbReference type="InterPro" id="IPR013783">
    <property type="entry name" value="Ig-like_fold"/>
</dbReference>
<dbReference type="AlphaFoldDB" id="A0A7J7K7J0"/>
<feature type="region of interest" description="Disordered" evidence="2">
    <location>
        <begin position="292"/>
        <end position="333"/>
    </location>
</feature>
<dbReference type="InterPro" id="IPR050991">
    <property type="entry name" value="ECM_Regulatory_Proteins"/>
</dbReference>
<dbReference type="Pfam" id="PF00041">
    <property type="entry name" value="fn3"/>
    <property type="match status" value="2"/>
</dbReference>
<gene>
    <name evidence="4" type="ORF">EB796_007782</name>
</gene>
<feature type="compositionally biased region" description="Gly residues" evidence="2">
    <location>
        <begin position="97"/>
        <end position="108"/>
    </location>
</feature>
<feature type="region of interest" description="Disordered" evidence="2">
    <location>
        <begin position="53"/>
        <end position="177"/>
    </location>
</feature>
<dbReference type="CDD" id="cd00063">
    <property type="entry name" value="FN3"/>
    <property type="match status" value="2"/>
</dbReference>
<dbReference type="PANTHER" id="PTHR46708">
    <property type="entry name" value="TENASCIN"/>
    <property type="match status" value="1"/>
</dbReference>
<reference evidence="4" key="1">
    <citation type="submission" date="2020-06" db="EMBL/GenBank/DDBJ databases">
        <title>Draft genome of Bugula neritina, a colonial animal packing powerful symbionts and potential medicines.</title>
        <authorList>
            <person name="Rayko M."/>
        </authorList>
    </citation>
    <scope>NUCLEOTIDE SEQUENCE [LARGE SCALE GENOMIC DNA]</scope>
    <source>
        <strain evidence="4">Kwan_BN1</strain>
    </source>
</reference>
<feature type="compositionally biased region" description="Gly residues" evidence="2">
    <location>
        <begin position="147"/>
        <end position="157"/>
    </location>
</feature>
<dbReference type="Proteomes" id="UP000593567">
    <property type="component" value="Unassembled WGS sequence"/>
</dbReference>
<dbReference type="SUPFAM" id="SSF49265">
    <property type="entry name" value="Fibronectin type III"/>
    <property type="match status" value="2"/>
</dbReference>
<evidence type="ECO:0000256" key="1">
    <source>
        <dbReference type="ARBA" id="ARBA00022737"/>
    </source>
</evidence>
<dbReference type="EMBL" id="VXIV02001206">
    <property type="protein sequence ID" value="KAF6033914.1"/>
    <property type="molecule type" value="Genomic_DNA"/>
</dbReference>
<accession>A0A7J7K7J0</accession>
<feature type="compositionally biased region" description="Low complexity" evidence="2">
    <location>
        <begin position="73"/>
        <end position="96"/>
    </location>
</feature>